<dbReference type="PANTHER" id="PTHR43104:SF4">
    <property type="entry name" value="L-2-HYDROXYGLUTARATE DEHYDROGENASE, MITOCHONDRIAL"/>
    <property type="match status" value="1"/>
</dbReference>
<comment type="similarity">
    <text evidence="5">Belongs to the L2HGDH family.</text>
</comment>
<evidence type="ECO:0000256" key="5">
    <source>
        <dbReference type="ARBA" id="ARBA00037941"/>
    </source>
</evidence>
<gene>
    <name evidence="7" type="ORF">T9A_00458</name>
</gene>
<organism evidence="7 8">
    <name type="scientific">Alcanivorax jadensis T9</name>
    <dbReference type="NCBI Taxonomy" id="1177181"/>
    <lineage>
        <taxon>Bacteria</taxon>
        <taxon>Pseudomonadati</taxon>
        <taxon>Pseudomonadota</taxon>
        <taxon>Gammaproteobacteria</taxon>
        <taxon>Oceanospirillales</taxon>
        <taxon>Alcanivoracaceae</taxon>
        <taxon>Alcanivorax</taxon>
    </lineage>
</organism>
<dbReference type="Gene3D" id="3.30.9.10">
    <property type="entry name" value="D-Amino Acid Oxidase, subunit A, domain 2"/>
    <property type="match status" value="1"/>
</dbReference>
<evidence type="ECO:0000256" key="2">
    <source>
        <dbReference type="ARBA" id="ARBA00022630"/>
    </source>
</evidence>
<keyword evidence="3" id="KW-0274">FAD</keyword>
<dbReference type="Proteomes" id="UP000029443">
    <property type="component" value="Unassembled WGS sequence"/>
</dbReference>
<comment type="caution">
    <text evidence="7">The sequence shown here is derived from an EMBL/GenBank/DDBJ whole genome shotgun (WGS) entry which is preliminary data.</text>
</comment>
<dbReference type="EMBL" id="ARXU01000001">
    <property type="protein sequence ID" value="KGD63138.1"/>
    <property type="molecule type" value="Genomic_DNA"/>
</dbReference>
<dbReference type="SUPFAM" id="SSF51905">
    <property type="entry name" value="FAD/NAD(P)-binding domain"/>
    <property type="match status" value="1"/>
</dbReference>
<dbReference type="RefSeq" id="WP_035244713.1">
    <property type="nucleotide sequence ID" value="NZ_ARXU01000001.1"/>
</dbReference>
<evidence type="ECO:0000256" key="1">
    <source>
        <dbReference type="ARBA" id="ARBA00001974"/>
    </source>
</evidence>
<protein>
    <submittedName>
        <fullName evidence="7">Oxidoreductase</fullName>
    </submittedName>
</protein>
<keyword evidence="4" id="KW-0560">Oxidoreductase</keyword>
<evidence type="ECO:0000313" key="7">
    <source>
        <dbReference type="EMBL" id="KGD63138.1"/>
    </source>
</evidence>
<evidence type="ECO:0000259" key="6">
    <source>
        <dbReference type="Pfam" id="PF01266"/>
    </source>
</evidence>
<evidence type="ECO:0000313" key="8">
    <source>
        <dbReference type="Proteomes" id="UP000029443"/>
    </source>
</evidence>
<dbReference type="InterPro" id="IPR006076">
    <property type="entry name" value="FAD-dep_OxRdtase"/>
</dbReference>
<evidence type="ECO:0000256" key="3">
    <source>
        <dbReference type="ARBA" id="ARBA00022827"/>
    </source>
</evidence>
<accession>A0ABR4WHR1</accession>
<keyword evidence="2" id="KW-0285">Flavoprotein</keyword>
<proteinExistence type="inferred from homology"/>
<dbReference type="Pfam" id="PF01266">
    <property type="entry name" value="DAO"/>
    <property type="match status" value="1"/>
</dbReference>
<evidence type="ECO:0000256" key="4">
    <source>
        <dbReference type="ARBA" id="ARBA00023002"/>
    </source>
</evidence>
<name>A0ABR4WHR1_9GAMM</name>
<sequence>MQPRETTDTVIIGAGVIGLAIASELAPSRSVVLLEQESRFGEHLSSRNSEVIHAGLYYPPDSLKARLCLRGNALLYQYCQEQQIPYQQCGKLIVASQSQQEALDNLYRNAMESGATGLHRCNQSWLRQQEPWLQASEALLSEHSGILDSHAFLSILAQEAERQHALLCYRHRVQRIDCGPGDFLLQVESDDTTFELRCQHLINAAGLHAVPLLKDCNGFPAEKIPEQRLARGNYFSLSGGSPTRRLVYPLPEADGLGIHLTVDQAGNARFGPDVEWIKHRDYQVNITRLPQFEEAIRRYWPSLDADRLTPAYAGIRPKLFMEGEPYRDFLIQGEKEHGIKGMINLLGIESPGLTAALAIAEDIANLG</sequence>
<dbReference type="Gene3D" id="3.50.50.60">
    <property type="entry name" value="FAD/NAD(P)-binding domain"/>
    <property type="match status" value="1"/>
</dbReference>
<feature type="domain" description="FAD dependent oxidoreductase" evidence="6">
    <location>
        <begin position="8"/>
        <end position="366"/>
    </location>
</feature>
<dbReference type="InterPro" id="IPR036188">
    <property type="entry name" value="FAD/NAD-bd_sf"/>
</dbReference>
<comment type="cofactor">
    <cofactor evidence="1">
        <name>FAD</name>
        <dbReference type="ChEBI" id="CHEBI:57692"/>
    </cofactor>
</comment>
<reference evidence="7 8" key="1">
    <citation type="submission" date="2012-09" db="EMBL/GenBank/DDBJ databases">
        <title>Genome Sequence of alkane-degrading Bacterium Alcanivorax jadensis T9.</title>
        <authorList>
            <person name="Lai Q."/>
            <person name="Shao Z."/>
        </authorList>
    </citation>
    <scope>NUCLEOTIDE SEQUENCE [LARGE SCALE GENOMIC DNA]</scope>
    <source>
        <strain evidence="7 8">T9</strain>
    </source>
</reference>
<dbReference type="PANTHER" id="PTHR43104">
    <property type="entry name" value="L-2-HYDROXYGLUTARATE DEHYDROGENASE, MITOCHONDRIAL"/>
    <property type="match status" value="1"/>
</dbReference>
<keyword evidence="8" id="KW-1185">Reference proteome</keyword>